<dbReference type="PANTHER" id="PTHR20992">
    <property type="entry name" value="AT15442P-RELATED"/>
    <property type="match status" value="1"/>
</dbReference>
<evidence type="ECO:0000256" key="1">
    <source>
        <dbReference type="SAM" id="Phobius"/>
    </source>
</evidence>
<name>A0AAP2G5B5_9BACT</name>
<feature type="transmembrane region" description="Helical" evidence="1">
    <location>
        <begin position="371"/>
        <end position="392"/>
    </location>
</feature>
<proteinExistence type="predicted"/>
<feature type="transmembrane region" description="Helical" evidence="1">
    <location>
        <begin position="533"/>
        <end position="551"/>
    </location>
</feature>
<feature type="transmembrane region" description="Helical" evidence="1">
    <location>
        <begin position="467"/>
        <end position="490"/>
    </location>
</feature>
<dbReference type="PANTHER" id="PTHR20992:SF9">
    <property type="entry name" value="AT15442P-RELATED"/>
    <property type="match status" value="1"/>
</dbReference>
<dbReference type="RefSeq" id="WP_213945792.1">
    <property type="nucleotide sequence ID" value="NZ_JAHCMY010000007.1"/>
</dbReference>
<organism evidence="2 3">
    <name type="scientific">Litoribacter ruber</name>
    <dbReference type="NCBI Taxonomy" id="702568"/>
    <lineage>
        <taxon>Bacteria</taxon>
        <taxon>Pseudomonadati</taxon>
        <taxon>Bacteroidota</taxon>
        <taxon>Cytophagia</taxon>
        <taxon>Cytophagales</taxon>
        <taxon>Cyclobacteriaceae</taxon>
        <taxon>Litoribacter</taxon>
    </lineage>
</organism>
<dbReference type="SUPFAM" id="SSF111331">
    <property type="entry name" value="NAD kinase/diacylglycerol kinase-like"/>
    <property type="match status" value="1"/>
</dbReference>
<feature type="transmembrane region" description="Helical" evidence="1">
    <location>
        <begin position="443"/>
        <end position="460"/>
    </location>
</feature>
<dbReference type="EMBL" id="JAHCMY010000007">
    <property type="protein sequence ID" value="MBS9524931.1"/>
    <property type="molecule type" value="Genomic_DNA"/>
</dbReference>
<keyword evidence="1" id="KW-1133">Transmembrane helix</keyword>
<comment type="caution">
    <text evidence="2">The sequence shown here is derived from an EMBL/GenBank/DDBJ whole genome shotgun (WGS) entry which is preliminary data.</text>
</comment>
<dbReference type="Gene3D" id="2.60.200.40">
    <property type="match status" value="1"/>
</dbReference>
<dbReference type="Proteomes" id="UP001319104">
    <property type="component" value="Unassembled WGS sequence"/>
</dbReference>
<keyword evidence="1" id="KW-0812">Transmembrane</keyword>
<evidence type="ECO:0000313" key="3">
    <source>
        <dbReference type="Proteomes" id="UP001319104"/>
    </source>
</evidence>
<keyword evidence="3" id="KW-1185">Reference proteome</keyword>
<gene>
    <name evidence="2" type="ORF">KI659_13005</name>
</gene>
<dbReference type="InterPro" id="IPR005240">
    <property type="entry name" value="DUF389"/>
</dbReference>
<keyword evidence="1" id="KW-0472">Membrane</keyword>
<sequence length="627" mass="69219">MKKITLLYDELESETVEDKILPAFGHHLKLKIPFKTDLKIEIERDELVVTYLSDTQLKEFLPIAIEKGWCLGFLPHPDMPNALQGMGVDSKLSEALDHILESETTMKIDVLMANGLPVFNTLVAGESISLISGAMEESQWRVRWEKVKSFFRLFKNLRAQNYIIRVEDDKEDREEIDTAALGVITVLHRKSALLTRKVLEESFINDGMMHVLILAPRSLFGLIDFGIKSFLRTAKSKVLPPHVSHIKTTKVILESPEPINYSADDKLMSAKGIELEVLPKILNIVPGKHLLVTDEVKNNEVFKVHKLPKGEIKEGLLAHPLPLIDHASTEEFKWLFTILRENAKASSSYKVLMVLSTLIATFGLFGNSSPVIIGAMILAPLMSPIISLSMGVLRQNEPLIKESLKAIIIGMLLGYLCALIITWMTPLNVYNNEITSRIRPNLLDLGIAVGSGVAGAYAHAKREVAKTLAGVAIAVALVPPLAVSGIGLGWMDLTVFIGAFLLLVTNLAGMVLAAALTFLLLGYSPVKLARKGLLISLIIVMTISAPLAFGFNQMVKENRIIQKLSGHEIDGKVLREVNVRSIDPLKISLRVVSDTPLDEAELAQLKEDIERFLDAEVELEVAVGIIL</sequence>
<dbReference type="Pfam" id="PF04087">
    <property type="entry name" value="DUF389"/>
    <property type="match status" value="1"/>
</dbReference>
<dbReference type="InterPro" id="IPR016064">
    <property type="entry name" value="NAD/diacylglycerol_kinase_sf"/>
</dbReference>
<dbReference type="Gene3D" id="3.40.50.10330">
    <property type="entry name" value="Probable inorganic polyphosphate/atp-NAD kinase, domain 1"/>
    <property type="match status" value="1"/>
</dbReference>
<reference evidence="2 3" key="1">
    <citation type="submission" date="2021-05" db="EMBL/GenBank/DDBJ databases">
        <authorList>
            <person name="Zhang Z.D."/>
            <person name="Osman G."/>
        </authorList>
    </citation>
    <scope>NUCLEOTIDE SEQUENCE [LARGE SCALE GENOMIC DNA]</scope>
    <source>
        <strain evidence="2 3">KCTC 32217</strain>
    </source>
</reference>
<dbReference type="AlphaFoldDB" id="A0AAP2G5B5"/>
<protein>
    <submittedName>
        <fullName evidence="2">DUF389 domain-containing protein</fullName>
    </submittedName>
</protein>
<evidence type="ECO:0000313" key="2">
    <source>
        <dbReference type="EMBL" id="MBS9524931.1"/>
    </source>
</evidence>
<dbReference type="InterPro" id="IPR017438">
    <property type="entry name" value="ATP-NAD_kinase_N"/>
</dbReference>
<accession>A0AAP2G5B5</accession>
<feature type="transmembrane region" description="Helical" evidence="1">
    <location>
        <begin position="404"/>
        <end position="423"/>
    </location>
</feature>
<feature type="transmembrane region" description="Helical" evidence="1">
    <location>
        <begin position="496"/>
        <end position="521"/>
    </location>
</feature>